<keyword evidence="3" id="KW-1185">Reference proteome</keyword>
<evidence type="ECO:0000313" key="2">
    <source>
        <dbReference type="EMBL" id="AWI26450.1"/>
    </source>
</evidence>
<dbReference type="Proteomes" id="UP000244937">
    <property type="component" value="Chromosome"/>
</dbReference>
<organism evidence="2 3">
    <name type="scientific">Flavobacterium pallidum</name>
    <dbReference type="NCBI Taxonomy" id="2172098"/>
    <lineage>
        <taxon>Bacteria</taxon>
        <taxon>Pseudomonadati</taxon>
        <taxon>Bacteroidota</taxon>
        <taxon>Flavobacteriia</taxon>
        <taxon>Flavobacteriales</taxon>
        <taxon>Flavobacteriaceae</taxon>
        <taxon>Flavobacterium</taxon>
    </lineage>
</organism>
<name>A0A2S1SJ63_9FLAO</name>
<dbReference type="RefSeq" id="WP_108904228.1">
    <property type="nucleotide sequence ID" value="NZ_CP029187.1"/>
</dbReference>
<feature type="compositionally biased region" description="Basic and acidic residues" evidence="1">
    <location>
        <begin position="57"/>
        <end position="67"/>
    </location>
</feature>
<sequence length="67" mass="7815">MEKDFKYHNANPEKDPQLQNHKGNDDLDSKVNTDFKSKGHMKSQTDDEDPDTDPNEIPDKAPFRRDE</sequence>
<feature type="region of interest" description="Disordered" evidence="1">
    <location>
        <begin position="1"/>
        <end position="67"/>
    </location>
</feature>
<feature type="compositionally biased region" description="Basic and acidic residues" evidence="1">
    <location>
        <begin position="1"/>
        <end position="37"/>
    </location>
</feature>
<dbReference type="OrthoDB" id="9962681at2"/>
<gene>
    <name evidence="2" type="ORF">HYN49_11355</name>
</gene>
<feature type="compositionally biased region" description="Acidic residues" evidence="1">
    <location>
        <begin position="46"/>
        <end position="56"/>
    </location>
</feature>
<dbReference type="AlphaFoldDB" id="A0A2S1SJ63"/>
<dbReference type="EMBL" id="CP029187">
    <property type="protein sequence ID" value="AWI26450.1"/>
    <property type="molecule type" value="Genomic_DNA"/>
</dbReference>
<dbReference type="KEGG" id="fpal:HYN49_11355"/>
<accession>A0A2S1SJ63</accession>
<evidence type="ECO:0000313" key="3">
    <source>
        <dbReference type="Proteomes" id="UP000244937"/>
    </source>
</evidence>
<reference evidence="2 3" key="1">
    <citation type="submission" date="2018-05" db="EMBL/GenBank/DDBJ databases">
        <title>Genome sequencing of Flavobacterium sp. HYN0049.</title>
        <authorList>
            <person name="Yi H."/>
            <person name="Baek C."/>
        </authorList>
    </citation>
    <scope>NUCLEOTIDE SEQUENCE [LARGE SCALE GENOMIC DNA]</scope>
    <source>
        <strain evidence="2 3">HYN0049</strain>
    </source>
</reference>
<evidence type="ECO:0000256" key="1">
    <source>
        <dbReference type="SAM" id="MobiDB-lite"/>
    </source>
</evidence>
<protein>
    <submittedName>
        <fullName evidence="2">Uncharacterized protein</fullName>
    </submittedName>
</protein>
<proteinExistence type="predicted"/>